<reference evidence="2" key="1">
    <citation type="journal article" date="2020" name="Stud. Mycol.">
        <title>101 Dothideomycetes genomes: a test case for predicting lifestyles and emergence of pathogens.</title>
        <authorList>
            <person name="Haridas S."/>
            <person name="Albert R."/>
            <person name="Binder M."/>
            <person name="Bloem J."/>
            <person name="Labutti K."/>
            <person name="Salamov A."/>
            <person name="Andreopoulos B."/>
            <person name="Baker S."/>
            <person name="Barry K."/>
            <person name="Bills G."/>
            <person name="Bluhm B."/>
            <person name="Cannon C."/>
            <person name="Castanera R."/>
            <person name="Culley D."/>
            <person name="Daum C."/>
            <person name="Ezra D."/>
            <person name="Gonzalez J."/>
            <person name="Henrissat B."/>
            <person name="Kuo A."/>
            <person name="Liang C."/>
            <person name="Lipzen A."/>
            <person name="Lutzoni F."/>
            <person name="Magnuson J."/>
            <person name="Mondo S."/>
            <person name="Nolan M."/>
            <person name="Ohm R."/>
            <person name="Pangilinan J."/>
            <person name="Park H.-J."/>
            <person name="Ramirez L."/>
            <person name="Alfaro M."/>
            <person name="Sun H."/>
            <person name="Tritt A."/>
            <person name="Yoshinaga Y."/>
            <person name="Zwiers L.-H."/>
            <person name="Turgeon B."/>
            <person name="Goodwin S."/>
            <person name="Spatafora J."/>
            <person name="Crous P."/>
            <person name="Grigoriev I."/>
        </authorList>
    </citation>
    <scope>NUCLEOTIDE SEQUENCE</scope>
    <source>
        <strain evidence="2">CBS 107.79</strain>
    </source>
</reference>
<evidence type="ECO:0000313" key="3">
    <source>
        <dbReference type="Proteomes" id="UP000800036"/>
    </source>
</evidence>
<proteinExistence type="predicted"/>
<evidence type="ECO:0000313" key="2">
    <source>
        <dbReference type="EMBL" id="KAF1963998.1"/>
    </source>
</evidence>
<feature type="region of interest" description="Disordered" evidence="1">
    <location>
        <begin position="50"/>
        <end position="70"/>
    </location>
</feature>
<organism evidence="2 3">
    <name type="scientific">Bimuria novae-zelandiae CBS 107.79</name>
    <dbReference type="NCBI Taxonomy" id="1447943"/>
    <lineage>
        <taxon>Eukaryota</taxon>
        <taxon>Fungi</taxon>
        <taxon>Dikarya</taxon>
        <taxon>Ascomycota</taxon>
        <taxon>Pezizomycotina</taxon>
        <taxon>Dothideomycetes</taxon>
        <taxon>Pleosporomycetidae</taxon>
        <taxon>Pleosporales</taxon>
        <taxon>Massarineae</taxon>
        <taxon>Didymosphaeriaceae</taxon>
        <taxon>Bimuria</taxon>
    </lineage>
</organism>
<dbReference type="Proteomes" id="UP000800036">
    <property type="component" value="Unassembled WGS sequence"/>
</dbReference>
<keyword evidence="3" id="KW-1185">Reference proteome</keyword>
<dbReference type="AlphaFoldDB" id="A0A6A5UGV4"/>
<name>A0A6A5UGV4_9PLEO</name>
<gene>
    <name evidence="2" type="ORF">BU23DRAFT_576033</name>
</gene>
<dbReference type="EMBL" id="ML976821">
    <property type="protein sequence ID" value="KAF1963998.1"/>
    <property type="molecule type" value="Genomic_DNA"/>
</dbReference>
<protein>
    <submittedName>
        <fullName evidence="2">Uncharacterized protein</fullName>
    </submittedName>
</protein>
<evidence type="ECO:0000256" key="1">
    <source>
        <dbReference type="SAM" id="MobiDB-lite"/>
    </source>
</evidence>
<sequence>MAFTNPLLPSSSHLGTHVPRRSIWAAHAPFCPPSSSQSAVEQIRRRATAATPMAGSVWPSGQRNAREQRCARRRSDPLTCESEAGRGGYWVCSGYQFQNRL</sequence>
<accession>A0A6A5UGV4</accession>